<feature type="region of interest" description="Disordered" evidence="1">
    <location>
        <begin position="35"/>
        <end position="69"/>
    </location>
</feature>
<dbReference type="EMBL" id="JAACJM010000009">
    <property type="protein sequence ID" value="KAF5371287.1"/>
    <property type="molecule type" value="Genomic_DNA"/>
</dbReference>
<feature type="compositionally biased region" description="Low complexity" evidence="1">
    <location>
        <begin position="201"/>
        <end position="215"/>
    </location>
</feature>
<dbReference type="PANTHER" id="PTHR39394:SF1">
    <property type="entry name" value="DNAJ HOMOLOGUE SUBFAMILY C MEMBER 28 CONSERVED DOMAIN-CONTAINING PROTEIN"/>
    <property type="match status" value="1"/>
</dbReference>
<feature type="region of interest" description="Disordered" evidence="1">
    <location>
        <begin position="257"/>
        <end position="305"/>
    </location>
</feature>
<proteinExistence type="predicted"/>
<name>A0A8H5LVQ0_9AGAR</name>
<feature type="region of interest" description="Disordered" evidence="1">
    <location>
        <begin position="519"/>
        <end position="542"/>
    </location>
</feature>
<protein>
    <recommendedName>
        <fullName evidence="2">DnaJ homologue subfamily C member 28 conserved domain-containing protein</fullName>
    </recommendedName>
</protein>
<feature type="compositionally biased region" description="Basic and acidic residues" evidence="1">
    <location>
        <begin position="281"/>
        <end position="305"/>
    </location>
</feature>
<feature type="domain" description="DnaJ homologue subfamily C member 28 conserved" evidence="2">
    <location>
        <begin position="345"/>
        <end position="415"/>
    </location>
</feature>
<organism evidence="3 4">
    <name type="scientific">Tetrapyrgos nigripes</name>
    <dbReference type="NCBI Taxonomy" id="182062"/>
    <lineage>
        <taxon>Eukaryota</taxon>
        <taxon>Fungi</taxon>
        <taxon>Dikarya</taxon>
        <taxon>Basidiomycota</taxon>
        <taxon>Agaricomycotina</taxon>
        <taxon>Agaricomycetes</taxon>
        <taxon>Agaricomycetidae</taxon>
        <taxon>Agaricales</taxon>
        <taxon>Marasmiineae</taxon>
        <taxon>Marasmiaceae</taxon>
        <taxon>Tetrapyrgos</taxon>
    </lineage>
</organism>
<accession>A0A8H5LVQ0</accession>
<dbReference type="InterPro" id="IPR018961">
    <property type="entry name" value="DnaJ_homolog_subfam-C_membr-28"/>
</dbReference>
<dbReference type="Proteomes" id="UP000559256">
    <property type="component" value="Unassembled WGS sequence"/>
</dbReference>
<feature type="region of interest" description="Disordered" evidence="1">
    <location>
        <begin position="201"/>
        <end position="228"/>
    </location>
</feature>
<evidence type="ECO:0000256" key="1">
    <source>
        <dbReference type="SAM" id="MobiDB-lite"/>
    </source>
</evidence>
<comment type="caution">
    <text evidence="3">The sequence shown here is derived from an EMBL/GenBank/DDBJ whole genome shotgun (WGS) entry which is preliminary data.</text>
</comment>
<sequence>MQLRLSQTTYTRSLLRKPFSSNAYLLSTHKKSTGHVIENSSSSDSSTSTTNTKVHGPSQSSASTSTSSSIYSNASDKLFADAAREEAAEAQPLLDASANSRTGSGKSQYLQSLENQHMQYNWDGDERMEDAVLRMLVDKYKPLRTAGGIRTAEEKLKANPPRVRGVVVGGTGIGAEAEEVEQEEENLDMEQILEAFTRNAASTSTGTTPSGYGPAFSKTTPSTGSWATETLLPSSETHRPWHTEYRVPSHVVSSIKLANIPPPKPSSLGASSSSSSGTSLAKDERARKKEKEYQKRTETAGRLGRARESTLDYRLGLKQKMMGGIEQGATGGRPNPISLKGWTGLIEDKIERARSRGVFNNLNGRGKPLVTTTEERNPFIAREEFLMNRIVQRHGAAPPWVELQSELDTAIKTFRDLLRQSWTRRAIRNLTTLHPPNLLLRFSLTDIKNLRDAEWEKRERSYHDTAVEEVNALVRKYNGIAPYAVRRAYYMRSVEIEKVYGECAEDILKGIKGRLTEAGGNPGVVSSGSRPGSGVNGHPNDARAEDPGFVGLGDWFWGWIGKPGDIVAVNHAMSGRREGLVVGSHIDYLGRQIIEVQLENELYHAWYPTVTRVKRIAYRHPTIQPVRTTRTIERRIFF</sequence>
<keyword evidence="4" id="KW-1185">Reference proteome</keyword>
<dbReference type="OrthoDB" id="547796at2759"/>
<reference evidence="3 4" key="1">
    <citation type="journal article" date="2020" name="ISME J.">
        <title>Uncovering the hidden diversity of litter-decomposition mechanisms in mushroom-forming fungi.</title>
        <authorList>
            <person name="Floudas D."/>
            <person name="Bentzer J."/>
            <person name="Ahren D."/>
            <person name="Johansson T."/>
            <person name="Persson P."/>
            <person name="Tunlid A."/>
        </authorList>
    </citation>
    <scope>NUCLEOTIDE SEQUENCE [LARGE SCALE GENOMIC DNA]</scope>
    <source>
        <strain evidence="3 4">CBS 291.85</strain>
    </source>
</reference>
<dbReference type="Pfam" id="PF09350">
    <property type="entry name" value="DJC28_CD"/>
    <property type="match status" value="1"/>
</dbReference>
<dbReference type="AlphaFoldDB" id="A0A8H5LVQ0"/>
<evidence type="ECO:0000259" key="2">
    <source>
        <dbReference type="Pfam" id="PF09350"/>
    </source>
</evidence>
<dbReference type="PANTHER" id="PTHR39394">
    <property type="entry name" value="YALI0E31793P"/>
    <property type="match status" value="1"/>
</dbReference>
<feature type="compositionally biased region" description="Polar residues" evidence="1">
    <location>
        <begin position="217"/>
        <end position="228"/>
    </location>
</feature>
<feature type="compositionally biased region" description="Low complexity" evidence="1">
    <location>
        <begin position="523"/>
        <end position="537"/>
    </location>
</feature>
<feature type="compositionally biased region" description="Low complexity" evidence="1">
    <location>
        <begin position="39"/>
        <end position="69"/>
    </location>
</feature>
<evidence type="ECO:0000313" key="4">
    <source>
        <dbReference type="Proteomes" id="UP000559256"/>
    </source>
</evidence>
<evidence type="ECO:0000313" key="3">
    <source>
        <dbReference type="EMBL" id="KAF5371287.1"/>
    </source>
</evidence>
<gene>
    <name evidence="3" type="ORF">D9758_004245</name>
</gene>
<feature type="compositionally biased region" description="Low complexity" evidence="1">
    <location>
        <begin position="266"/>
        <end position="280"/>
    </location>
</feature>